<evidence type="ECO:0000313" key="2">
    <source>
        <dbReference type="Proteomes" id="UP001283361"/>
    </source>
</evidence>
<proteinExistence type="predicted"/>
<evidence type="ECO:0000313" key="1">
    <source>
        <dbReference type="EMBL" id="KAK3777061.1"/>
    </source>
</evidence>
<dbReference type="Proteomes" id="UP001283361">
    <property type="component" value="Unassembled WGS sequence"/>
</dbReference>
<reference evidence="1" key="1">
    <citation type="journal article" date="2023" name="G3 (Bethesda)">
        <title>A reference genome for the long-term kleptoplast-retaining sea slug Elysia crispata morphotype clarki.</title>
        <authorList>
            <person name="Eastman K.E."/>
            <person name="Pendleton A.L."/>
            <person name="Shaikh M.A."/>
            <person name="Suttiyut T."/>
            <person name="Ogas R."/>
            <person name="Tomko P."/>
            <person name="Gavelis G."/>
            <person name="Widhalm J.R."/>
            <person name="Wisecaver J.H."/>
        </authorList>
    </citation>
    <scope>NUCLEOTIDE SEQUENCE</scope>
    <source>
        <strain evidence="1">ECLA1</strain>
    </source>
</reference>
<comment type="caution">
    <text evidence="1">The sequence shown here is derived from an EMBL/GenBank/DDBJ whole genome shotgun (WGS) entry which is preliminary data.</text>
</comment>
<accession>A0AAE1DNA2</accession>
<keyword evidence="2" id="KW-1185">Reference proteome</keyword>
<dbReference type="AlphaFoldDB" id="A0AAE1DNA2"/>
<name>A0AAE1DNA2_9GAST</name>
<organism evidence="1 2">
    <name type="scientific">Elysia crispata</name>
    <name type="common">lettuce slug</name>
    <dbReference type="NCBI Taxonomy" id="231223"/>
    <lineage>
        <taxon>Eukaryota</taxon>
        <taxon>Metazoa</taxon>
        <taxon>Spiralia</taxon>
        <taxon>Lophotrochozoa</taxon>
        <taxon>Mollusca</taxon>
        <taxon>Gastropoda</taxon>
        <taxon>Heterobranchia</taxon>
        <taxon>Euthyneura</taxon>
        <taxon>Panpulmonata</taxon>
        <taxon>Sacoglossa</taxon>
        <taxon>Placobranchoidea</taxon>
        <taxon>Plakobranchidae</taxon>
        <taxon>Elysia</taxon>
    </lineage>
</organism>
<gene>
    <name evidence="1" type="ORF">RRG08_008908</name>
</gene>
<protein>
    <submittedName>
        <fullName evidence="1">Uncharacterized protein</fullName>
    </submittedName>
</protein>
<dbReference type="EMBL" id="JAWDGP010003139">
    <property type="protein sequence ID" value="KAK3777061.1"/>
    <property type="molecule type" value="Genomic_DNA"/>
</dbReference>
<sequence length="117" mass="13069">MEISATPLTCVLLHYTCEAESSQDLRHTASDLWLPIQPRPALILPSSVVLQIDAYFALFLETMFTQTSIPGEMSCDKMQCAVTLGTHNYTVSYRDSQTEVLMNGLRLEMVVDTRLPG</sequence>